<keyword evidence="2" id="KW-1185">Reference proteome</keyword>
<comment type="caution">
    <text evidence="1">The sequence shown here is derived from an EMBL/GenBank/DDBJ whole genome shotgun (WGS) entry which is preliminary data.</text>
</comment>
<dbReference type="Proteomes" id="UP000290378">
    <property type="component" value="Unassembled WGS sequence"/>
</dbReference>
<organism evidence="1 2">
    <name type="scientific">Arcobacter cloacae</name>
    <dbReference type="NCBI Taxonomy" id="1054034"/>
    <lineage>
        <taxon>Bacteria</taxon>
        <taxon>Pseudomonadati</taxon>
        <taxon>Campylobacterota</taxon>
        <taxon>Epsilonproteobacteria</taxon>
        <taxon>Campylobacterales</taxon>
        <taxon>Arcobacteraceae</taxon>
        <taxon>Arcobacter</taxon>
    </lineage>
</organism>
<sequence length="373" mass="44800">MKEVIKNLTLIPLNELVNKKTQNIKHFIFSENINPYNLYLYLNARFGKPNGILSLIRKEDSNQLFHWHYSLKYKENKIEIMCATYRLEVFISNKIVKNEEECLSLLNLMIKDISSYKSKIPEVKKSMENWIQIINPFYKLKEQIRIEFEEIDKIEERISQIDLIKLANRNIDSDIFSEWSNYIDSCSMKSFSIRCLIPVYIETFINLVLYIALPEDLKKDKDKFDSIIKKKINERFLEINNCLGIVNEVSDKDIYWKNVHKIFNKRNDLLHGNINMKRLKINEVFFIDKMPLFKSFNSFEKDIKESTFYEYKQIIDEEIEYAEDFFYYILFSFEERIGLEVKSLIEIPTIGFNEETKRFGILFPSLLVDYYFK</sequence>
<evidence type="ECO:0000313" key="1">
    <source>
        <dbReference type="EMBL" id="RXI41181.1"/>
    </source>
</evidence>
<dbReference type="AlphaFoldDB" id="A0A6M8NKF7"/>
<accession>A0A6M8NKF7</accession>
<reference evidence="1 2" key="1">
    <citation type="submission" date="2017-09" db="EMBL/GenBank/DDBJ databases">
        <title>Genomics of the genus Arcobacter.</title>
        <authorList>
            <person name="Perez-Cataluna A."/>
            <person name="Figueras M.J."/>
            <person name="Salas-Masso N."/>
        </authorList>
    </citation>
    <scope>NUCLEOTIDE SEQUENCE [LARGE SCALE GENOMIC DNA]</scope>
    <source>
        <strain evidence="1 2">CECT 7834</strain>
    </source>
</reference>
<protein>
    <submittedName>
        <fullName evidence="1">Uncharacterized protein</fullName>
    </submittedName>
</protein>
<gene>
    <name evidence="1" type="ORF">CP963_07225</name>
</gene>
<dbReference type="RefSeq" id="WP_129013522.1">
    <property type="nucleotide sequence ID" value="NZ_CBCSEI010000008.1"/>
</dbReference>
<name>A0A6M8NKF7_9BACT</name>
<dbReference type="EMBL" id="NXII01000008">
    <property type="protein sequence ID" value="RXI41181.1"/>
    <property type="molecule type" value="Genomic_DNA"/>
</dbReference>
<evidence type="ECO:0000313" key="2">
    <source>
        <dbReference type="Proteomes" id="UP000290378"/>
    </source>
</evidence>
<proteinExistence type="predicted"/>